<protein>
    <submittedName>
        <fullName evidence="1">Receptor Binding Protein</fullName>
    </submittedName>
</protein>
<proteinExistence type="predicted"/>
<sequence>MLRYGYFDSEIIGTDPEGMPIFDRAETSDLFRLLFAKLVSNGVLAQPGDCFQVLASEGLTVKVRPGFGLIQGAFAYDDLESTHTLSKAPQQYARIDRVVLRANYKNRCCEIIVKEGAAAVNPVAPALLTPARGDYYELSLATIYIQSNATAITQSAITDTRGDSSVCGFVTQLIDHLSTETFYAQLNGFYQDFTRRVEHNYSEHTEKMDEIKESLQENFQTWFNRVEQTLTDTPVGNLSAQIDRLKGETIVTIPANAWSTSAPYSQRVSVPTVKATDSVTMGKAYTKDNTLEEIETWDEMAGLITSAEVSDGYVTFYSKSEKPSRTFKVKLKGVK</sequence>
<name>A0A8S5VA61_9CAUD</name>
<organism evidence="1">
    <name type="scientific">Siphoviridae sp. cthGz5</name>
    <dbReference type="NCBI Taxonomy" id="2825613"/>
    <lineage>
        <taxon>Viruses</taxon>
        <taxon>Duplodnaviria</taxon>
        <taxon>Heunggongvirae</taxon>
        <taxon>Uroviricota</taxon>
        <taxon>Caudoviricetes</taxon>
    </lineage>
</organism>
<dbReference type="EMBL" id="BK016232">
    <property type="protein sequence ID" value="DAG03604.1"/>
    <property type="molecule type" value="Genomic_DNA"/>
</dbReference>
<evidence type="ECO:0000313" key="1">
    <source>
        <dbReference type="EMBL" id="DAG03604.1"/>
    </source>
</evidence>
<keyword evidence="1" id="KW-0675">Receptor</keyword>
<accession>A0A8S5VA61</accession>
<reference evidence="1" key="1">
    <citation type="journal article" date="2021" name="Proc. Natl. Acad. Sci. U.S.A.">
        <title>A Catalog of Tens of Thousands of Viruses from Human Metagenomes Reveals Hidden Associations with Chronic Diseases.</title>
        <authorList>
            <person name="Tisza M.J."/>
            <person name="Buck C.B."/>
        </authorList>
    </citation>
    <scope>NUCLEOTIDE SEQUENCE</scope>
    <source>
        <strain evidence="1">CthGz5</strain>
    </source>
</reference>